<evidence type="ECO:0000313" key="2">
    <source>
        <dbReference type="Proteomes" id="UP000008871"/>
    </source>
</evidence>
<proteinExistence type="predicted"/>
<dbReference type="EMBL" id="AM286690">
    <property type="protein sequence ID" value="CAL16984.1"/>
    <property type="molecule type" value="Genomic_DNA"/>
</dbReference>
<name>Q0VPB4_ALCBS</name>
<dbReference type="OrthoDB" id="6080691at2"/>
<gene>
    <name evidence="1" type="ordered locus">ABO_1536</name>
</gene>
<dbReference type="Proteomes" id="UP000008871">
    <property type="component" value="Chromosome"/>
</dbReference>
<organism evidence="1 2">
    <name type="scientific">Alcanivorax borkumensis (strain ATCC 700651 / DSM 11573 / NCIMB 13689 / SK2)</name>
    <dbReference type="NCBI Taxonomy" id="393595"/>
    <lineage>
        <taxon>Bacteria</taxon>
        <taxon>Pseudomonadati</taxon>
        <taxon>Pseudomonadota</taxon>
        <taxon>Gammaproteobacteria</taxon>
        <taxon>Oceanospirillales</taxon>
        <taxon>Alcanivoracaceae</taxon>
        <taxon>Alcanivorax</taxon>
    </lineage>
</organism>
<accession>Q0VPB4</accession>
<reference evidence="1 2" key="1">
    <citation type="journal article" date="2006" name="Nat. Biotechnol.">
        <title>Genome sequence of the ubiquitous hydrocarbon-degrading marine bacterium Alcanivorax borkumensis.</title>
        <authorList>
            <person name="Schneiker S."/>
            <person name="Martins dos Santos V.A.P."/>
            <person name="Bartels D."/>
            <person name="Bekel T."/>
            <person name="Brecht M."/>
            <person name="Buhrmester J."/>
            <person name="Chernikova T.N."/>
            <person name="Denaro R."/>
            <person name="Ferrer M."/>
            <person name="Gertler C."/>
            <person name="Goesmann A."/>
            <person name="Golyshina O.V."/>
            <person name="Kaminski F."/>
            <person name="Khachane A.N."/>
            <person name="Lang S."/>
            <person name="Linke B."/>
            <person name="McHardy A.C."/>
            <person name="Meyer F."/>
            <person name="Nechitaylo T."/>
            <person name="Puehler A."/>
            <person name="Regenhardt D."/>
            <person name="Rupp O."/>
            <person name="Sabirova J.S."/>
            <person name="Selbitschka W."/>
            <person name="Yakimov M.M."/>
            <person name="Timmis K.N."/>
            <person name="Vorhoelter F.-J."/>
            <person name="Weidner S."/>
            <person name="Kaiser O."/>
            <person name="Golyshin P.N."/>
        </authorList>
    </citation>
    <scope>NUCLEOTIDE SEQUENCE [LARGE SCALE GENOMIC DNA]</scope>
    <source>
        <strain evidence="2">ATCC 700651 / DSM 11573 / NCIMB 13689 / SK2</strain>
    </source>
</reference>
<dbReference type="eggNOG" id="ENOG502ZENK">
    <property type="taxonomic scope" value="Bacteria"/>
</dbReference>
<dbReference type="AlphaFoldDB" id="Q0VPB4"/>
<evidence type="ECO:0000313" key="1">
    <source>
        <dbReference type="EMBL" id="CAL16984.1"/>
    </source>
</evidence>
<protein>
    <submittedName>
        <fullName evidence="1">Uncharacterized protein</fullName>
    </submittedName>
</protein>
<dbReference type="KEGG" id="abo:ABO_1536"/>
<dbReference type="HOGENOM" id="CLU_686311_0_0_6"/>
<dbReference type="RefSeq" id="WP_011588817.1">
    <property type="nucleotide sequence ID" value="NC_008260.1"/>
</dbReference>
<sequence length="401" mass="43784">MFYISGARVALWSTALLCVQLVGCTGTHYIPDQGQLASPAPAPEALNSFSGQADIHLNLPGGYASPSVRQYPSEVATAEVNRWFAKSGQDLTVSIRNDNNKDSGSVTLLAYLLTLGILPSWVNTKGETVMEVKAGNQVLFENREPVAYRSSLAMLPTAYIFGSPGKTQYKVMADDQLNRHKQALQQYIQIQQADYENVVSAGSVDAYRQYLKNNPDSFFRMETLRRLAELAPSSHALSYHRDNIALDNAYIVYLPDEYDIWFLGPQDMKVYDVLRLSHDEDNPLLASRIRAANQPYKVFNSDEIALLKEGGLPSSLIAAMIDASARAQAGSARPAVASTNAAAANTPAGPAGQNGMNDIVAQCAKRYAAFKACDQIPSFGANVCRSQVKKKYSHMACELVQ</sequence>
<keyword evidence="2" id="KW-1185">Reference proteome</keyword>